<dbReference type="EMBL" id="PDJQ01000001">
    <property type="protein sequence ID" value="PFG74329.1"/>
    <property type="molecule type" value="Genomic_DNA"/>
</dbReference>
<keyword evidence="5" id="KW-0808">Transferase</keyword>
<dbReference type="InterPro" id="IPR001307">
    <property type="entry name" value="Thiosulphate_STrfase_CS"/>
</dbReference>
<dbReference type="Pfam" id="PF00581">
    <property type="entry name" value="Rhodanese"/>
    <property type="match status" value="2"/>
</dbReference>
<dbReference type="PANTHER" id="PTHR43855">
    <property type="entry name" value="THIOSULFATE SULFURTRANSFERASE"/>
    <property type="match status" value="1"/>
</dbReference>
<dbReference type="SUPFAM" id="SSF52821">
    <property type="entry name" value="Rhodanese/Cell cycle control phosphatase"/>
    <property type="match status" value="2"/>
</dbReference>
<keyword evidence="6" id="KW-1185">Reference proteome</keyword>
<feature type="domain" description="Rhodanese" evidence="4">
    <location>
        <begin position="162"/>
        <end position="276"/>
    </location>
</feature>
<keyword evidence="5" id="KW-0670">Pyruvate</keyword>
<proteinExistence type="predicted"/>
<evidence type="ECO:0000256" key="3">
    <source>
        <dbReference type="ARBA" id="ARBA00047549"/>
    </source>
</evidence>
<dbReference type="Gene3D" id="3.40.250.10">
    <property type="entry name" value="Rhodanese-like domain"/>
    <property type="match status" value="2"/>
</dbReference>
<reference evidence="5 6" key="1">
    <citation type="submission" date="2017-09" db="EMBL/GenBank/DDBJ databases">
        <title>Sequencing the genomes of two abundant thermophiles in Great Basin hot springs: Thermocrinis jamiesonii and novel Chloroflexi Thermoflexus hugenholtzii.</title>
        <authorList>
            <person name="Hedlund B."/>
        </authorList>
    </citation>
    <scope>NUCLEOTIDE SEQUENCE [LARGE SCALE GENOMIC DNA]</scope>
    <source>
        <strain evidence="5 6">G233</strain>
    </source>
</reference>
<evidence type="ECO:0000256" key="1">
    <source>
        <dbReference type="ARBA" id="ARBA00012245"/>
    </source>
</evidence>
<accession>A0A2A9HHQ1</accession>
<feature type="domain" description="Rhodanese" evidence="4">
    <location>
        <begin position="20"/>
        <end position="132"/>
    </location>
</feature>
<dbReference type="CDD" id="cd01449">
    <property type="entry name" value="TST_Repeat_2"/>
    <property type="match status" value="1"/>
</dbReference>
<organism evidence="5 6">
    <name type="scientific">Tepidiforma thermophila (strain KCTC 52669 / CGMCC 1.13589 / G233)</name>
    <dbReference type="NCBI Taxonomy" id="2761530"/>
    <lineage>
        <taxon>Bacteria</taxon>
        <taxon>Bacillati</taxon>
        <taxon>Chloroflexota</taxon>
        <taxon>Tepidiformia</taxon>
        <taxon>Tepidiformales</taxon>
        <taxon>Tepidiformaceae</taxon>
        <taxon>Tepidiforma</taxon>
    </lineage>
</organism>
<dbReference type="Proteomes" id="UP000223071">
    <property type="component" value="Unassembled WGS sequence"/>
</dbReference>
<evidence type="ECO:0000313" key="5">
    <source>
        <dbReference type="EMBL" id="PFG74329.1"/>
    </source>
</evidence>
<dbReference type="CDD" id="cd01448">
    <property type="entry name" value="TST_Repeat_1"/>
    <property type="match status" value="1"/>
</dbReference>
<dbReference type="RefSeq" id="WP_098503721.1">
    <property type="nucleotide sequence ID" value="NZ_PDJQ01000001.1"/>
</dbReference>
<dbReference type="SMART" id="SM00450">
    <property type="entry name" value="RHOD"/>
    <property type="match status" value="2"/>
</dbReference>
<comment type="caution">
    <text evidence="5">The sequence shown here is derived from an EMBL/GenBank/DDBJ whole genome shotgun (WGS) entry which is preliminary data.</text>
</comment>
<dbReference type="PANTHER" id="PTHR43855:SF1">
    <property type="entry name" value="THIOSULFATE SULFURTRANSFERASE"/>
    <property type="match status" value="1"/>
</dbReference>
<dbReference type="InterPro" id="IPR036873">
    <property type="entry name" value="Rhodanese-like_dom_sf"/>
</dbReference>
<dbReference type="PROSITE" id="PS50206">
    <property type="entry name" value="RHODANESE_3"/>
    <property type="match status" value="2"/>
</dbReference>
<evidence type="ECO:0000313" key="6">
    <source>
        <dbReference type="Proteomes" id="UP000223071"/>
    </source>
</evidence>
<dbReference type="EC" id="2.8.1.1" evidence="1"/>
<comment type="catalytic activity">
    <reaction evidence="3">
        <text>thiosulfate + hydrogen cyanide = thiocyanate + sulfite + 2 H(+)</text>
        <dbReference type="Rhea" id="RHEA:16881"/>
        <dbReference type="ChEBI" id="CHEBI:15378"/>
        <dbReference type="ChEBI" id="CHEBI:17359"/>
        <dbReference type="ChEBI" id="CHEBI:18022"/>
        <dbReference type="ChEBI" id="CHEBI:18407"/>
        <dbReference type="ChEBI" id="CHEBI:33542"/>
        <dbReference type="EC" id="2.8.1.1"/>
    </reaction>
</comment>
<keyword evidence="2" id="KW-0677">Repeat</keyword>
<dbReference type="InterPro" id="IPR001763">
    <property type="entry name" value="Rhodanese-like_dom"/>
</dbReference>
<gene>
    <name evidence="5" type="ORF">A9A59_1548</name>
</gene>
<dbReference type="PROSITE" id="PS00380">
    <property type="entry name" value="RHODANESE_1"/>
    <property type="match status" value="1"/>
</dbReference>
<evidence type="ECO:0000256" key="2">
    <source>
        <dbReference type="ARBA" id="ARBA00022737"/>
    </source>
</evidence>
<evidence type="ECO:0000259" key="4">
    <source>
        <dbReference type="PROSITE" id="PS50206"/>
    </source>
</evidence>
<dbReference type="AlphaFoldDB" id="A0A2A9HHQ1"/>
<sequence length="278" mass="31327">MGYARPELLVEPDWLIDHLDDPGVRVIDCAVFEAYRRAHIPGAVHLPVHYYLKESGPPGTDHGTFVMPPAEFEALMGRLGVSNDTLVVPYDDNNALLAARMWWVLNYYGHTKVRVLNGGWHRWLTEGRPITFHAARPAPATFVARPNPDLIADAEYLKAHIGDPSCQILDARTDEEWNGTNDRGNRRVGRVPGAKHLEWLNFVEKGDLRRFLPAEEIDRLLAEAGFSRDRTTITYCQGGIRAAHAAFAMSLVGFDNIRVYDGSMRDWANRDDTPLTLE</sequence>
<name>A0A2A9HHQ1_TEPT2</name>
<dbReference type="InterPro" id="IPR051126">
    <property type="entry name" value="Thiosulfate_sulfurtransferase"/>
</dbReference>
<dbReference type="GO" id="GO:0004792">
    <property type="term" value="F:thiosulfate-cyanide sulfurtransferase activity"/>
    <property type="evidence" value="ECO:0007669"/>
    <property type="project" value="UniProtKB-EC"/>
</dbReference>
<protein>
    <recommendedName>
        <fullName evidence="1">thiosulfate sulfurtransferase</fullName>
        <ecNumber evidence="1">2.8.1.1</ecNumber>
    </recommendedName>
</protein>